<dbReference type="Proteomes" id="UP000265742">
    <property type="component" value="Unassembled WGS sequence"/>
</dbReference>
<organism evidence="4 5">
    <name type="scientific">Amnibacterium setariae</name>
    <dbReference type="NCBI Taxonomy" id="2306585"/>
    <lineage>
        <taxon>Bacteria</taxon>
        <taxon>Bacillati</taxon>
        <taxon>Actinomycetota</taxon>
        <taxon>Actinomycetes</taxon>
        <taxon>Micrococcales</taxon>
        <taxon>Microbacteriaceae</taxon>
        <taxon>Amnibacterium</taxon>
    </lineage>
</organism>
<dbReference type="PROSITE" id="PS00893">
    <property type="entry name" value="NUDIX_BOX"/>
    <property type="match status" value="1"/>
</dbReference>
<evidence type="ECO:0000313" key="4">
    <source>
        <dbReference type="EMBL" id="RIX31210.1"/>
    </source>
</evidence>
<dbReference type="PANTHER" id="PTHR43046:SF14">
    <property type="entry name" value="MUTT_NUDIX FAMILY PROTEIN"/>
    <property type="match status" value="1"/>
</dbReference>
<evidence type="ECO:0000256" key="2">
    <source>
        <dbReference type="ARBA" id="ARBA00022801"/>
    </source>
</evidence>
<comment type="cofactor">
    <cofactor evidence="1">
        <name>Mg(2+)</name>
        <dbReference type="ChEBI" id="CHEBI:18420"/>
    </cofactor>
</comment>
<gene>
    <name evidence="4" type="ORF">D1781_07600</name>
</gene>
<dbReference type="GO" id="GO:0016787">
    <property type="term" value="F:hydrolase activity"/>
    <property type="evidence" value="ECO:0007669"/>
    <property type="project" value="UniProtKB-KW"/>
</dbReference>
<dbReference type="InterPro" id="IPR015797">
    <property type="entry name" value="NUDIX_hydrolase-like_dom_sf"/>
</dbReference>
<feature type="domain" description="Nudix hydrolase" evidence="3">
    <location>
        <begin position="46"/>
        <end position="182"/>
    </location>
</feature>
<accession>A0A3A1U4G9</accession>
<protein>
    <submittedName>
        <fullName evidence="4">NUDIX domain-containing protein</fullName>
    </submittedName>
</protein>
<keyword evidence="2" id="KW-0378">Hydrolase</keyword>
<dbReference type="PROSITE" id="PS51462">
    <property type="entry name" value="NUDIX"/>
    <property type="match status" value="1"/>
</dbReference>
<sequence length="185" mass="20512">MRTDLVRLVAALPSTDALGEQHRARALEWLRGTDDVYRRERPRTPDPHLVAYVLVVDRPRRSVLLADHRLAGLWLPTGGHVEPDEDPASTAVRELREELGVDLPPDPATGGAPWFLTVTTTTGDAASRHDDISLWYAFAADRGTPFLPDEREFRAVRWWTLAELGEADPAAFEPHLARAVAALGL</sequence>
<dbReference type="PANTHER" id="PTHR43046">
    <property type="entry name" value="GDP-MANNOSE MANNOSYL HYDROLASE"/>
    <property type="match status" value="1"/>
</dbReference>
<evidence type="ECO:0000313" key="5">
    <source>
        <dbReference type="Proteomes" id="UP000265742"/>
    </source>
</evidence>
<dbReference type="SUPFAM" id="SSF55811">
    <property type="entry name" value="Nudix"/>
    <property type="match status" value="1"/>
</dbReference>
<keyword evidence="5" id="KW-1185">Reference proteome</keyword>
<name>A0A3A1U4G9_9MICO</name>
<dbReference type="RefSeq" id="WP_119481572.1">
    <property type="nucleotide sequence ID" value="NZ_QXTG01000001.1"/>
</dbReference>
<dbReference type="InterPro" id="IPR020084">
    <property type="entry name" value="NUDIX_hydrolase_CS"/>
</dbReference>
<reference evidence="5" key="1">
    <citation type="submission" date="2018-09" db="EMBL/GenBank/DDBJ databases">
        <authorList>
            <person name="Kim I."/>
        </authorList>
    </citation>
    <scope>NUCLEOTIDE SEQUENCE [LARGE SCALE GENOMIC DNA]</scope>
    <source>
        <strain evidence="5">DD4a</strain>
    </source>
</reference>
<evidence type="ECO:0000256" key="1">
    <source>
        <dbReference type="ARBA" id="ARBA00001946"/>
    </source>
</evidence>
<evidence type="ECO:0000259" key="3">
    <source>
        <dbReference type="PROSITE" id="PS51462"/>
    </source>
</evidence>
<dbReference type="Pfam" id="PF00293">
    <property type="entry name" value="NUDIX"/>
    <property type="match status" value="1"/>
</dbReference>
<dbReference type="AlphaFoldDB" id="A0A3A1U4G9"/>
<proteinExistence type="predicted"/>
<dbReference type="EMBL" id="QXTG01000001">
    <property type="protein sequence ID" value="RIX31210.1"/>
    <property type="molecule type" value="Genomic_DNA"/>
</dbReference>
<dbReference type="InterPro" id="IPR000086">
    <property type="entry name" value="NUDIX_hydrolase_dom"/>
</dbReference>
<dbReference type="Gene3D" id="3.90.79.10">
    <property type="entry name" value="Nucleoside Triphosphate Pyrophosphohydrolase"/>
    <property type="match status" value="1"/>
</dbReference>
<comment type="caution">
    <text evidence="4">The sequence shown here is derived from an EMBL/GenBank/DDBJ whole genome shotgun (WGS) entry which is preliminary data.</text>
</comment>
<dbReference type="OrthoDB" id="9814308at2"/>
<dbReference type="CDD" id="cd03674">
    <property type="entry name" value="NUDIX_Hydrolase"/>
    <property type="match status" value="1"/>
</dbReference>